<feature type="active site" description="Acyl-ester intermediate" evidence="7">
    <location>
        <position position="125"/>
    </location>
</feature>
<comment type="catalytic activity">
    <reaction evidence="1 8">
        <text>a beta-lactam + H2O = a substituted beta-amino acid</text>
        <dbReference type="Rhea" id="RHEA:20401"/>
        <dbReference type="ChEBI" id="CHEBI:15377"/>
        <dbReference type="ChEBI" id="CHEBI:35627"/>
        <dbReference type="ChEBI" id="CHEBI:140347"/>
        <dbReference type="EC" id="3.5.2.6"/>
    </reaction>
</comment>
<evidence type="ECO:0000256" key="2">
    <source>
        <dbReference type="ARBA" id="ARBA00007898"/>
    </source>
</evidence>
<dbReference type="InterPro" id="IPR012338">
    <property type="entry name" value="Beta-lactam/transpept-like"/>
</dbReference>
<keyword evidence="5 8" id="KW-0378">Hydrolase</keyword>
<dbReference type="GO" id="GO:0017001">
    <property type="term" value="P:antibiotic catabolic process"/>
    <property type="evidence" value="ECO:0007669"/>
    <property type="project" value="InterPro"/>
</dbReference>
<dbReference type="EC" id="3.5.2.6" evidence="3 8"/>
<dbReference type="GO" id="GO:0008800">
    <property type="term" value="F:beta-lactamase activity"/>
    <property type="evidence" value="ECO:0007669"/>
    <property type="project" value="UniProtKB-UniRule"/>
</dbReference>
<evidence type="ECO:0000313" key="10">
    <source>
        <dbReference type="EMBL" id="SHM98964.1"/>
    </source>
</evidence>
<protein>
    <recommendedName>
        <fullName evidence="3 8">Beta-lactamase</fullName>
        <ecNumber evidence="3 8">3.5.2.6</ecNumber>
    </recommendedName>
</protein>
<evidence type="ECO:0000256" key="4">
    <source>
        <dbReference type="ARBA" id="ARBA00022729"/>
    </source>
</evidence>
<organism evidence="10 11">
    <name type="scientific">Anaerosporobacter mobilis DSM 15930</name>
    <dbReference type="NCBI Taxonomy" id="1120996"/>
    <lineage>
        <taxon>Bacteria</taxon>
        <taxon>Bacillati</taxon>
        <taxon>Bacillota</taxon>
        <taxon>Clostridia</taxon>
        <taxon>Lachnospirales</taxon>
        <taxon>Lachnospiraceae</taxon>
        <taxon>Anaerosporobacter</taxon>
    </lineage>
</organism>
<dbReference type="GO" id="GO:0008658">
    <property type="term" value="F:penicillin binding"/>
    <property type="evidence" value="ECO:0007669"/>
    <property type="project" value="InterPro"/>
</dbReference>
<feature type="domain" description="Penicillin-binding protein transpeptidase" evidence="9">
    <location>
        <begin position="106"/>
        <end position="324"/>
    </location>
</feature>
<dbReference type="GO" id="GO:0005886">
    <property type="term" value="C:plasma membrane"/>
    <property type="evidence" value="ECO:0007669"/>
    <property type="project" value="TreeGrafter"/>
</dbReference>
<dbReference type="InterPro" id="IPR001460">
    <property type="entry name" value="PCN-bd_Tpept"/>
</dbReference>
<dbReference type="Pfam" id="PF00905">
    <property type="entry name" value="Transpeptidase"/>
    <property type="match status" value="1"/>
</dbReference>
<dbReference type="SUPFAM" id="SSF56601">
    <property type="entry name" value="beta-lactamase/transpeptidase-like"/>
    <property type="match status" value="1"/>
</dbReference>
<evidence type="ECO:0000313" key="11">
    <source>
        <dbReference type="Proteomes" id="UP000184038"/>
    </source>
</evidence>
<dbReference type="PANTHER" id="PTHR30627:SF6">
    <property type="entry name" value="BETA-LACTAMASE YBXI-RELATED"/>
    <property type="match status" value="1"/>
</dbReference>
<dbReference type="PANTHER" id="PTHR30627">
    <property type="entry name" value="PEPTIDOGLYCAN D,D-TRANSPEPTIDASE"/>
    <property type="match status" value="1"/>
</dbReference>
<evidence type="ECO:0000256" key="1">
    <source>
        <dbReference type="ARBA" id="ARBA00001526"/>
    </source>
</evidence>
<dbReference type="InterPro" id="IPR050515">
    <property type="entry name" value="Beta-lactam/transpept"/>
</dbReference>
<dbReference type="GO" id="GO:0046677">
    <property type="term" value="P:response to antibiotic"/>
    <property type="evidence" value="ECO:0007669"/>
    <property type="project" value="UniProtKB-UniRule"/>
</dbReference>
<dbReference type="PROSITE" id="PS00337">
    <property type="entry name" value="BETA_LACTAMASE_D"/>
    <property type="match status" value="1"/>
</dbReference>
<dbReference type="STRING" id="1120996.SAMN02746066_04248"/>
<keyword evidence="4" id="KW-0732">Signal</keyword>
<dbReference type="OrthoDB" id="9762883at2"/>
<evidence type="ECO:0000256" key="5">
    <source>
        <dbReference type="ARBA" id="ARBA00022801"/>
    </source>
</evidence>
<dbReference type="AlphaFoldDB" id="A0A1M7N7B9"/>
<evidence type="ECO:0000256" key="8">
    <source>
        <dbReference type="RuleBase" id="RU361140"/>
    </source>
</evidence>
<dbReference type="InterPro" id="IPR002137">
    <property type="entry name" value="Beta-lactam_class-D_AS"/>
</dbReference>
<feature type="modified residue" description="N6-carboxylysine" evidence="7">
    <location>
        <position position="128"/>
    </location>
</feature>
<dbReference type="EMBL" id="FRCP01000025">
    <property type="protein sequence ID" value="SHM98964.1"/>
    <property type="molecule type" value="Genomic_DNA"/>
</dbReference>
<reference evidence="10 11" key="1">
    <citation type="submission" date="2016-11" db="EMBL/GenBank/DDBJ databases">
        <authorList>
            <person name="Jaros S."/>
            <person name="Januszkiewicz K."/>
            <person name="Wedrychowicz H."/>
        </authorList>
    </citation>
    <scope>NUCLEOTIDE SEQUENCE [LARGE SCALE GENOMIC DNA]</scope>
    <source>
        <strain evidence="10 11">DSM 15930</strain>
    </source>
</reference>
<evidence type="ECO:0000256" key="7">
    <source>
        <dbReference type="PIRSR" id="PIRSR602137-50"/>
    </source>
</evidence>
<gene>
    <name evidence="10" type="ORF">SAMN02746066_04248</name>
</gene>
<accession>A0A1M7N7B9</accession>
<comment type="similarity">
    <text evidence="2 8">Belongs to the class-D beta-lactamase family.</text>
</comment>
<dbReference type="GO" id="GO:0071555">
    <property type="term" value="P:cell wall organization"/>
    <property type="evidence" value="ECO:0007669"/>
    <property type="project" value="TreeGrafter"/>
</dbReference>
<dbReference type="RefSeq" id="WP_084139414.1">
    <property type="nucleotide sequence ID" value="NZ_FRCP01000025.1"/>
</dbReference>
<evidence type="ECO:0000256" key="3">
    <source>
        <dbReference type="ARBA" id="ARBA00012865"/>
    </source>
</evidence>
<evidence type="ECO:0000259" key="9">
    <source>
        <dbReference type="Pfam" id="PF00905"/>
    </source>
</evidence>
<dbReference type="Proteomes" id="UP000184038">
    <property type="component" value="Unassembled WGS sequence"/>
</dbReference>
<name>A0A1M7N7B9_9FIRM</name>
<sequence length="329" mass="37526">MKKIIFYIFAIILNIGLVDCAQEKIQNNNMNSEVVKEENINSIKEDAEIKEVEAKETKTKEAENKETETVEITSQVNNESIEDEIVDFSDCFENIDGCAVLYSPAKNQYTYYNKDMCQKQVSPYSTFKIVSTLIGLNNGIIHSKDSTIGYDETTYPIDAWNADLTLEEAFKSSCIWYFRKVIDQVGYDQVQNELNSLQYGNRDISEWEGSDCNPLPELNGFWLDSSLKISPKEQVDVLNSIFNNKTQYSLDNIATLKDIMQTETHKDYSLYGKTGTGASSKTAWFAGFFETNDSTYYFAVLLDDDSKENLSGSDAKEITEKIIEKFYIE</sequence>
<proteinExistence type="inferred from homology"/>
<keyword evidence="11" id="KW-1185">Reference proteome</keyword>
<keyword evidence="6 8" id="KW-0046">Antibiotic resistance</keyword>
<evidence type="ECO:0000256" key="6">
    <source>
        <dbReference type="ARBA" id="ARBA00023251"/>
    </source>
</evidence>
<dbReference type="Gene3D" id="3.40.710.10">
    <property type="entry name" value="DD-peptidase/beta-lactamase superfamily"/>
    <property type="match status" value="1"/>
</dbReference>